<dbReference type="Proteomes" id="UP001281761">
    <property type="component" value="Unassembled WGS sequence"/>
</dbReference>
<reference evidence="1 2" key="1">
    <citation type="journal article" date="2022" name="bioRxiv">
        <title>Genomics of Preaxostyla Flagellates Illuminates Evolutionary Transitions and the Path Towards Mitochondrial Loss.</title>
        <authorList>
            <person name="Novak L.V.F."/>
            <person name="Treitli S.C."/>
            <person name="Pyrih J."/>
            <person name="Halakuc P."/>
            <person name="Pipaliya S.V."/>
            <person name="Vacek V."/>
            <person name="Brzon O."/>
            <person name="Soukal P."/>
            <person name="Eme L."/>
            <person name="Dacks J.B."/>
            <person name="Karnkowska A."/>
            <person name="Elias M."/>
            <person name="Hampl V."/>
        </authorList>
    </citation>
    <scope>NUCLEOTIDE SEQUENCE [LARGE SCALE GENOMIC DNA]</scope>
    <source>
        <strain evidence="1">NAU3</strain>
        <tissue evidence="1">Gut</tissue>
    </source>
</reference>
<comment type="caution">
    <text evidence="1">The sequence shown here is derived from an EMBL/GenBank/DDBJ whole genome shotgun (WGS) entry which is preliminary data.</text>
</comment>
<accession>A0ABQ9WLV0</accession>
<evidence type="ECO:0000313" key="1">
    <source>
        <dbReference type="EMBL" id="KAK2940446.1"/>
    </source>
</evidence>
<gene>
    <name evidence="1" type="ORF">BLNAU_24647</name>
</gene>
<proteinExistence type="predicted"/>
<protein>
    <submittedName>
        <fullName evidence="1">Uncharacterized protein</fullName>
    </submittedName>
</protein>
<sequence>MRPELLTGQLLFQIQLEKRHLVIGSSVVRAGDASNSCQPNKHPATAGGSTMGSWMLPAQDCAVMSDLDVNILDINSNVRPRTDDLLHDSIVVNLMKEFVTYMCGPGLSVEERQQSAQHIGIMKYSARLSGYLEHCHAFESLMETRFNDSVAKPQCFFPHTETDEYLTLFCIAFSTLAALPVLLKSSPDLISNLRGEGKVVRRQMRKQLYVEFECAKAIENITEFITLNRSQLLNEHSSQALVMISKYKPPVLTASLTALSLQPHLRHLSPFIVRVRDCVTRAHSSNKQSSLITPSFPPSNLSAFPPTHSNPLYSHHIRPLASNLPPPQTGGV</sequence>
<keyword evidence="2" id="KW-1185">Reference proteome</keyword>
<dbReference type="EMBL" id="JARBJD010000670">
    <property type="protein sequence ID" value="KAK2940446.1"/>
    <property type="molecule type" value="Genomic_DNA"/>
</dbReference>
<organism evidence="1 2">
    <name type="scientific">Blattamonas nauphoetae</name>
    <dbReference type="NCBI Taxonomy" id="2049346"/>
    <lineage>
        <taxon>Eukaryota</taxon>
        <taxon>Metamonada</taxon>
        <taxon>Preaxostyla</taxon>
        <taxon>Oxymonadida</taxon>
        <taxon>Blattamonas</taxon>
    </lineage>
</organism>
<evidence type="ECO:0000313" key="2">
    <source>
        <dbReference type="Proteomes" id="UP001281761"/>
    </source>
</evidence>
<name>A0ABQ9WLV0_9EUKA</name>